<evidence type="ECO:0000313" key="3">
    <source>
        <dbReference type="Proteomes" id="UP000319375"/>
    </source>
</evidence>
<evidence type="ECO:0000256" key="1">
    <source>
        <dbReference type="SAM" id="MobiDB-lite"/>
    </source>
</evidence>
<feature type="region of interest" description="Disordered" evidence="1">
    <location>
        <begin position="1"/>
        <end position="27"/>
    </location>
</feature>
<keyword evidence="3" id="KW-1185">Reference proteome</keyword>
<name>A0A5C5RSY1_9ACTN</name>
<dbReference type="EMBL" id="VIGX01000026">
    <property type="protein sequence ID" value="TWS25563.1"/>
    <property type="molecule type" value="Genomic_DNA"/>
</dbReference>
<dbReference type="RefSeq" id="WP_146489238.1">
    <property type="nucleotide sequence ID" value="NZ_VIGX01000026.1"/>
</dbReference>
<comment type="caution">
    <text evidence="2">The sequence shown here is derived from an EMBL/GenBank/DDBJ whole genome shotgun (WGS) entry which is preliminary data.</text>
</comment>
<evidence type="ECO:0000313" key="2">
    <source>
        <dbReference type="EMBL" id="TWS25563.1"/>
    </source>
</evidence>
<proteinExistence type="predicted"/>
<organism evidence="2 3">
    <name type="scientific">Tsukamurella conjunctivitidis</name>
    <dbReference type="NCBI Taxonomy" id="2592068"/>
    <lineage>
        <taxon>Bacteria</taxon>
        <taxon>Bacillati</taxon>
        <taxon>Actinomycetota</taxon>
        <taxon>Actinomycetes</taxon>
        <taxon>Mycobacteriales</taxon>
        <taxon>Tsukamurellaceae</taxon>
        <taxon>Tsukamurella</taxon>
    </lineage>
</organism>
<dbReference type="AlphaFoldDB" id="A0A5C5RSY1"/>
<dbReference type="Proteomes" id="UP000319375">
    <property type="component" value="Unassembled WGS sequence"/>
</dbReference>
<reference evidence="2 3" key="1">
    <citation type="submission" date="2019-06" db="EMBL/GenBank/DDBJ databases">
        <title>Tsukamurella conjunctivitidis sp. nov., Tsukamurella assacharolytica sp. nov. and Tsukamurella sputae sp. nov. isolated from patients with conjunctivitis, bacteraemia (lymphoma) and respiratory infection (sputum) in Hong Kong.</title>
        <authorList>
            <person name="Teng J.L.L."/>
            <person name="Lee H.H."/>
            <person name="Fong J.Y.H."/>
            <person name="Fok K.M.N."/>
            <person name="Lau S.K.P."/>
            <person name="Woo P.C.Y."/>
        </authorList>
    </citation>
    <scope>NUCLEOTIDE SEQUENCE [LARGE SCALE GENOMIC DNA]</scope>
    <source>
        <strain evidence="2 3">HKU72</strain>
    </source>
</reference>
<sequence>MSTSDPAEAAARRAWENGGWPGFDPTSFAPREWRTATAAATEALTPIKKFALDHSIALSDAGILNELCALIYPTNELTQEN</sequence>
<protein>
    <submittedName>
        <fullName evidence="2">Uncharacterized protein</fullName>
    </submittedName>
</protein>
<accession>A0A5C5RSY1</accession>
<gene>
    <name evidence="2" type="ORF">FK530_22860</name>
</gene>